<dbReference type="AlphaFoldDB" id="A0A2T2ZZG5"/>
<feature type="region of interest" description="Disordered" evidence="4">
    <location>
        <begin position="30"/>
        <end position="51"/>
    </location>
</feature>
<feature type="compositionally biased region" description="Polar residues" evidence="4">
    <location>
        <begin position="270"/>
        <end position="282"/>
    </location>
</feature>
<dbReference type="InterPro" id="IPR038765">
    <property type="entry name" value="Papain-like_cys_pep_sf"/>
</dbReference>
<feature type="compositionally biased region" description="Low complexity" evidence="4">
    <location>
        <begin position="30"/>
        <end position="46"/>
    </location>
</feature>
<evidence type="ECO:0000259" key="5">
    <source>
        <dbReference type="PROSITE" id="PS50600"/>
    </source>
</evidence>
<dbReference type="InterPro" id="IPR003653">
    <property type="entry name" value="Peptidase_C48_C"/>
</dbReference>
<dbReference type="EMBL" id="KZ678545">
    <property type="protein sequence ID" value="PSR80056.1"/>
    <property type="molecule type" value="Genomic_DNA"/>
</dbReference>
<evidence type="ECO:0000256" key="4">
    <source>
        <dbReference type="SAM" id="MobiDB-lite"/>
    </source>
</evidence>
<sequence length="900" mass="100662">MLKTLYDYLRRHLPQPNDSSRAELQRQALASATPPQRTSAATAARQARSKSGRLRKKAVDSGLMVAGAPISDVELGLGLVRLFFGTRPMTSKTVCRHLIKLISLIGLGQQYETFEALYCHILEVHEFATNKSNTRTSTALPFMIKPVFCVSPSRWSCKYARELNPRALYTLLQESKQSTDDNEDDRKSEDITASTEPPSPSPDPVDLDEIHTQNHFEPDSTPIIPAPLVHEDGQTFQKSTSPSPVIEQGRTQSPEQNLPHDSPILHHDSSATNISPSHHQAVSSRLRPPRNPSSSVFAAASHSSPVHLPVQDSNKTQLNIPLNKSYRQDNQQTVQSELSTTPFDKANAVADAGTPVAPSHGTTSRKRSRSISSLDQFDRSLRPDTSTSSKRPAPEHHQGIYSTEKPESLDGHFDATLPSIQEKISERSISAGVADLLSVQDADLESIKTDGTWTNDTALNAITALFCCSRPHFRPVNSHTPSCATPNSPEHRSRIVQRYISTKDLGNEQHIVAILPVYQSSHWVLSAWDGRRSTWVVMDSLAAGYADQDKDTKNTRRTAVHNQLAEVRQQWLAAGGVNETKEHTRQAKDDGAKPDNTDPNNNNMPNVVAPTEAVVVHQMPCSLQANTDDCGIFTAVHCLAFVCADGSCSGITEDSMPPIEFCQDVRLWRWLLADFAGQACVFERNRAQCEPWFPGPSHTGDNPPFVNARTYLREVDVSTSLAISWLPMEDPQTGGGNNWYEQLLYWTRILDARKDEVSKLLNSRLVRMDALSAQFMQATQWLQKLRDLNIAERQRVQTLCDGLQAEISLLKQHISQVEDSIYLDQANRASILRQYQQGLVDLKRRLGFWLDRRLLLEAVFFVLPVVLETLKSDKLAVTRVQEWLRMEIDRLRELVDKERS</sequence>
<reference evidence="6 7" key="1">
    <citation type="journal article" date="2018" name="Mycol. Prog.">
        <title>Coniella lustricola, a new species from submerged detritus.</title>
        <authorList>
            <person name="Raudabaugh D.B."/>
            <person name="Iturriaga T."/>
            <person name="Carver A."/>
            <person name="Mondo S."/>
            <person name="Pangilinan J."/>
            <person name="Lipzen A."/>
            <person name="He G."/>
            <person name="Amirebrahimi M."/>
            <person name="Grigoriev I.V."/>
            <person name="Miller A.N."/>
        </authorList>
    </citation>
    <scope>NUCLEOTIDE SEQUENCE [LARGE SCALE GENOMIC DNA]</scope>
    <source>
        <strain evidence="6 7">B22-T-1</strain>
    </source>
</reference>
<keyword evidence="2" id="KW-0645">Protease</keyword>
<keyword evidence="7" id="KW-1185">Reference proteome</keyword>
<dbReference type="GO" id="GO:0019783">
    <property type="term" value="F:ubiquitin-like protein peptidase activity"/>
    <property type="evidence" value="ECO:0007669"/>
    <property type="project" value="UniProtKB-ARBA"/>
</dbReference>
<evidence type="ECO:0000256" key="2">
    <source>
        <dbReference type="ARBA" id="ARBA00022670"/>
    </source>
</evidence>
<feature type="domain" description="Ubiquitin-like protease family profile" evidence="5">
    <location>
        <begin position="437"/>
        <end position="641"/>
    </location>
</feature>
<accession>A0A2T2ZZG5</accession>
<comment type="similarity">
    <text evidence="1">Belongs to the peptidase C48 family.</text>
</comment>
<evidence type="ECO:0000313" key="6">
    <source>
        <dbReference type="EMBL" id="PSR80056.1"/>
    </source>
</evidence>
<feature type="region of interest" description="Disordered" evidence="4">
    <location>
        <begin position="174"/>
        <end position="209"/>
    </location>
</feature>
<feature type="compositionally biased region" description="Basic and acidic residues" evidence="4">
    <location>
        <begin position="392"/>
        <end position="413"/>
    </location>
</feature>
<dbReference type="PROSITE" id="PS50600">
    <property type="entry name" value="ULP_PROTEASE"/>
    <property type="match status" value="1"/>
</dbReference>
<evidence type="ECO:0000256" key="1">
    <source>
        <dbReference type="ARBA" id="ARBA00005234"/>
    </source>
</evidence>
<feature type="region of interest" description="Disordered" evidence="4">
    <location>
        <begin position="234"/>
        <end position="312"/>
    </location>
</feature>
<gene>
    <name evidence="6" type="ORF">BD289DRAFT_77472</name>
</gene>
<dbReference type="SUPFAM" id="SSF54001">
    <property type="entry name" value="Cysteine proteinases"/>
    <property type="match status" value="1"/>
</dbReference>
<dbReference type="Proteomes" id="UP000241462">
    <property type="component" value="Unassembled WGS sequence"/>
</dbReference>
<dbReference type="Gene3D" id="3.40.395.10">
    <property type="entry name" value="Adenoviral Proteinase, Chain A"/>
    <property type="match status" value="1"/>
</dbReference>
<feature type="region of interest" description="Disordered" evidence="4">
    <location>
        <begin position="574"/>
        <end position="605"/>
    </location>
</feature>
<keyword evidence="3" id="KW-0378">Hydrolase</keyword>
<evidence type="ECO:0000256" key="3">
    <source>
        <dbReference type="ARBA" id="ARBA00022801"/>
    </source>
</evidence>
<dbReference type="GO" id="GO:0006508">
    <property type="term" value="P:proteolysis"/>
    <property type="evidence" value="ECO:0007669"/>
    <property type="project" value="UniProtKB-KW"/>
</dbReference>
<protein>
    <recommendedName>
        <fullName evidence="5">Ubiquitin-like protease family profile domain-containing protein</fullName>
    </recommendedName>
</protein>
<evidence type="ECO:0000313" key="7">
    <source>
        <dbReference type="Proteomes" id="UP000241462"/>
    </source>
</evidence>
<organism evidence="6 7">
    <name type="scientific">Coniella lustricola</name>
    <dbReference type="NCBI Taxonomy" id="2025994"/>
    <lineage>
        <taxon>Eukaryota</taxon>
        <taxon>Fungi</taxon>
        <taxon>Dikarya</taxon>
        <taxon>Ascomycota</taxon>
        <taxon>Pezizomycotina</taxon>
        <taxon>Sordariomycetes</taxon>
        <taxon>Sordariomycetidae</taxon>
        <taxon>Diaporthales</taxon>
        <taxon>Schizoparmaceae</taxon>
        <taxon>Coniella</taxon>
    </lineage>
</organism>
<feature type="region of interest" description="Disordered" evidence="4">
    <location>
        <begin position="351"/>
        <end position="413"/>
    </location>
</feature>
<feature type="compositionally biased region" description="Basic and acidic residues" evidence="4">
    <location>
        <begin position="579"/>
        <end position="596"/>
    </location>
</feature>
<proteinExistence type="inferred from homology"/>
<dbReference type="InParanoid" id="A0A2T2ZZG5"/>
<feature type="compositionally biased region" description="Low complexity" evidence="4">
    <location>
        <begin position="292"/>
        <end position="307"/>
    </location>
</feature>
<dbReference type="GO" id="GO:0008234">
    <property type="term" value="F:cysteine-type peptidase activity"/>
    <property type="evidence" value="ECO:0007669"/>
    <property type="project" value="InterPro"/>
</dbReference>
<feature type="compositionally biased region" description="Polar residues" evidence="4">
    <location>
        <begin position="234"/>
        <end position="256"/>
    </location>
</feature>
<name>A0A2T2ZZG5_9PEZI</name>